<protein>
    <submittedName>
        <fullName evidence="1">Uncharacterized protein</fullName>
    </submittedName>
</protein>
<keyword evidence="2" id="KW-1185">Reference proteome</keyword>
<sequence>MVGRKRRGERGKSFAAILAEVEASGGPGESAVAWSQPVLDGEFTDEHGVWWQLRGGDALMPWKRVQQLLGDPEVRVLRVYANEARDVLPEERESFAAEIRPYLTDTVVRTAGDYTDFLAGEFKDEHHNHLLVVEESC</sequence>
<dbReference type="Proteomes" id="UP001501222">
    <property type="component" value="Unassembled WGS sequence"/>
</dbReference>
<organism evidence="1 2">
    <name type="scientific">Kribbella ginsengisoli</name>
    <dbReference type="NCBI Taxonomy" id="363865"/>
    <lineage>
        <taxon>Bacteria</taxon>
        <taxon>Bacillati</taxon>
        <taxon>Actinomycetota</taxon>
        <taxon>Actinomycetes</taxon>
        <taxon>Propionibacteriales</taxon>
        <taxon>Kribbellaceae</taxon>
        <taxon>Kribbella</taxon>
    </lineage>
</organism>
<evidence type="ECO:0000313" key="1">
    <source>
        <dbReference type="EMBL" id="GAA3597447.1"/>
    </source>
</evidence>
<gene>
    <name evidence="1" type="ORF">GCM10022235_81460</name>
</gene>
<reference evidence="2" key="1">
    <citation type="journal article" date="2019" name="Int. J. Syst. Evol. Microbiol.">
        <title>The Global Catalogue of Microorganisms (GCM) 10K type strain sequencing project: providing services to taxonomists for standard genome sequencing and annotation.</title>
        <authorList>
            <consortium name="The Broad Institute Genomics Platform"/>
            <consortium name="The Broad Institute Genome Sequencing Center for Infectious Disease"/>
            <person name="Wu L."/>
            <person name="Ma J."/>
        </authorList>
    </citation>
    <scope>NUCLEOTIDE SEQUENCE [LARGE SCALE GENOMIC DNA]</scope>
    <source>
        <strain evidence="2">JCM 16928</strain>
    </source>
</reference>
<accession>A0ABP6Z8Q1</accession>
<evidence type="ECO:0000313" key="2">
    <source>
        <dbReference type="Proteomes" id="UP001501222"/>
    </source>
</evidence>
<comment type="caution">
    <text evidence="1">The sequence shown here is derived from an EMBL/GenBank/DDBJ whole genome shotgun (WGS) entry which is preliminary data.</text>
</comment>
<dbReference type="EMBL" id="BAABAA010000020">
    <property type="protein sequence ID" value="GAA3597447.1"/>
    <property type="molecule type" value="Genomic_DNA"/>
</dbReference>
<name>A0ABP6Z8Q1_9ACTN</name>
<proteinExistence type="predicted"/>